<accession>A0A1K0FUP2</accession>
<dbReference type="AlphaFoldDB" id="A0A1K0FUP2"/>
<dbReference type="OrthoDB" id="2556737at2759"/>
<feature type="compositionally biased region" description="Low complexity" evidence="1">
    <location>
        <begin position="32"/>
        <end position="48"/>
    </location>
</feature>
<organism evidence="2 3">
    <name type="scientific">Ustilago bromivora</name>
    <dbReference type="NCBI Taxonomy" id="307758"/>
    <lineage>
        <taxon>Eukaryota</taxon>
        <taxon>Fungi</taxon>
        <taxon>Dikarya</taxon>
        <taxon>Basidiomycota</taxon>
        <taxon>Ustilaginomycotina</taxon>
        <taxon>Ustilaginomycetes</taxon>
        <taxon>Ustilaginales</taxon>
        <taxon>Ustilaginaceae</taxon>
        <taxon>Ustilago</taxon>
    </lineage>
</organism>
<sequence length="132" mass="15208">MLDVGSQDNGIRLEQLHRCNDKLQSSCHQRCQPNHQQPLPPLQTTSNPHLSQQVRAQLQEAHQRRPALPFALSSVQHHKLQKCSKKVHKKLQQLIKDLHCQMANYLATSSDIVVMPRMEVCKMIQRKNGNLH</sequence>
<protein>
    <submittedName>
        <fullName evidence="2">Uncharacterized protein</fullName>
    </submittedName>
</protein>
<evidence type="ECO:0000313" key="2">
    <source>
        <dbReference type="EMBL" id="SAM58526.1"/>
    </source>
</evidence>
<reference evidence="3" key="1">
    <citation type="submission" date="2016-04" db="EMBL/GenBank/DDBJ databases">
        <authorList>
            <person name="Guldener U."/>
            <person name="Guldener U."/>
        </authorList>
    </citation>
    <scope>NUCLEOTIDE SEQUENCE [LARGE SCALE GENOMIC DNA]</scope>
    <source>
        <strain evidence="3">UB2112</strain>
    </source>
</reference>
<gene>
    <name evidence="2" type="ORF">UBRO_20401</name>
</gene>
<dbReference type="EMBL" id="LT558117">
    <property type="protein sequence ID" value="SAM58526.1"/>
    <property type="molecule type" value="Genomic_DNA"/>
</dbReference>
<evidence type="ECO:0000256" key="1">
    <source>
        <dbReference type="SAM" id="MobiDB-lite"/>
    </source>
</evidence>
<name>A0A1K0FUP2_9BASI</name>
<feature type="region of interest" description="Disordered" evidence="1">
    <location>
        <begin position="30"/>
        <end position="51"/>
    </location>
</feature>
<dbReference type="Proteomes" id="UP000179920">
    <property type="component" value="Chromosome I"/>
</dbReference>
<proteinExistence type="predicted"/>
<evidence type="ECO:0000313" key="3">
    <source>
        <dbReference type="Proteomes" id="UP000179920"/>
    </source>
</evidence>